<feature type="compositionally biased region" description="Low complexity" evidence="1">
    <location>
        <begin position="149"/>
        <end position="159"/>
    </location>
</feature>
<sequence length="296" mass="32947">MGDRLRCESGEWKTRDQFSQNQLIKYDKQARSGRATASKTGIRCMEHTSKPVVELQCEGPCDRMRELRFFSKSTRRNGKNWCVDCTDWQTKMEHDQSLPAPGGQWSVDEDYRGTLPHPTYLRDDLLPENIAGNIDDDESSFAADDATTTITSDLTSSPSLSGEPPTTSDNDPDKSPVPVLDYLPERAPHWLLPEFRGGPTGGLVSLTTSANETSATGDAEDEPARRAQDRQAVSFNAWGPGGEYARMVKTPTVASGSTRTETTGRQPANRERSAWPKAPTRKQPRQLPDYLKRDIQ</sequence>
<name>A0AAN6ZYR5_9PEZI</name>
<dbReference type="EMBL" id="MU856895">
    <property type="protein sequence ID" value="KAK4155094.1"/>
    <property type="molecule type" value="Genomic_DNA"/>
</dbReference>
<organism evidence="3 4">
    <name type="scientific">Chaetomidium leptoderma</name>
    <dbReference type="NCBI Taxonomy" id="669021"/>
    <lineage>
        <taxon>Eukaryota</taxon>
        <taxon>Fungi</taxon>
        <taxon>Dikarya</taxon>
        <taxon>Ascomycota</taxon>
        <taxon>Pezizomycotina</taxon>
        <taxon>Sordariomycetes</taxon>
        <taxon>Sordariomycetidae</taxon>
        <taxon>Sordariales</taxon>
        <taxon>Chaetomiaceae</taxon>
        <taxon>Chaetomidium</taxon>
    </lineage>
</organism>
<feature type="domain" description="Stc1" evidence="2">
    <location>
        <begin position="6"/>
        <end position="86"/>
    </location>
</feature>
<feature type="region of interest" description="Disordered" evidence="1">
    <location>
        <begin position="201"/>
        <end position="296"/>
    </location>
</feature>
<feature type="compositionally biased region" description="Polar residues" evidence="1">
    <location>
        <begin position="252"/>
        <end position="266"/>
    </location>
</feature>
<accession>A0AAN6ZYR5</accession>
<evidence type="ECO:0000313" key="4">
    <source>
        <dbReference type="Proteomes" id="UP001302745"/>
    </source>
</evidence>
<keyword evidence="4" id="KW-1185">Reference proteome</keyword>
<dbReference type="InterPro" id="IPR024630">
    <property type="entry name" value="Stc1"/>
</dbReference>
<feature type="region of interest" description="Disordered" evidence="1">
    <location>
        <begin position="149"/>
        <end position="180"/>
    </location>
</feature>
<dbReference type="AlphaFoldDB" id="A0AAN6ZYR5"/>
<evidence type="ECO:0000313" key="3">
    <source>
        <dbReference type="EMBL" id="KAK4155094.1"/>
    </source>
</evidence>
<gene>
    <name evidence="3" type="ORF">C8A00DRAFT_13833</name>
</gene>
<feature type="compositionally biased region" description="Polar residues" evidence="1">
    <location>
        <begin position="205"/>
        <end position="216"/>
    </location>
</feature>
<protein>
    <recommendedName>
        <fullName evidence="2">Stc1 domain-containing protein</fullName>
    </recommendedName>
</protein>
<reference evidence="3" key="1">
    <citation type="journal article" date="2023" name="Mol. Phylogenet. Evol.">
        <title>Genome-scale phylogeny and comparative genomics of the fungal order Sordariales.</title>
        <authorList>
            <person name="Hensen N."/>
            <person name="Bonometti L."/>
            <person name="Westerberg I."/>
            <person name="Brannstrom I.O."/>
            <person name="Guillou S."/>
            <person name="Cros-Aarteil S."/>
            <person name="Calhoun S."/>
            <person name="Haridas S."/>
            <person name="Kuo A."/>
            <person name="Mondo S."/>
            <person name="Pangilinan J."/>
            <person name="Riley R."/>
            <person name="LaButti K."/>
            <person name="Andreopoulos B."/>
            <person name="Lipzen A."/>
            <person name="Chen C."/>
            <person name="Yan M."/>
            <person name="Daum C."/>
            <person name="Ng V."/>
            <person name="Clum A."/>
            <person name="Steindorff A."/>
            <person name="Ohm R.A."/>
            <person name="Martin F."/>
            <person name="Silar P."/>
            <person name="Natvig D.O."/>
            <person name="Lalanne C."/>
            <person name="Gautier V."/>
            <person name="Ament-Velasquez S.L."/>
            <person name="Kruys A."/>
            <person name="Hutchinson M.I."/>
            <person name="Powell A.J."/>
            <person name="Barry K."/>
            <person name="Miller A.N."/>
            <person name="Grigoriev I.V."/>
            <person name="Debuchy R."/>
            <person name="Gladieux P."/>
            <person name="Hiltunen Thoren M."/>
            <person name="Johannesson H."/>
        </authorList>
    </citation>
    <scope>NUCLEOTIDE SEQUENCE</scope>
    <source>
        <strain evidence="3">CBS 538.74</strain>
    </source>
</reference>
<evidence type="ECO:0000256" key="1">
    <source>
        <dbReference type="SAM" id="MobiDB-lite"/>
    </source>
</evidence>
<comment type="caution">
    <text evidence="3">The sequence shown here is derived from an EMBL/GenBank/DDBJ whole genome shotgun (WGS) entry which is preliminary data.</text>
</comment>
<dbReference type="Proteomes" id="UP001302745">
    <property type="component" value="Unassembled WGS sequence"/>
</dbReference>
<dbReference type="Pfam" id="PF12898">
    <property type="entry name" value="Stc1"/>
    <property type="match status" value="1"/>
</dbReference>
<evidence type="ECO:0000259" key="2">
    <source>
        <dbReference type="Pfam" id="PF12898"/>
    </source>
</evidence>
<proteinExistence type="predicted"/>
<reference evidence="3" key="2">
    <citation type="submission" date="2023-05" db="EMBL/GenBank/DDBJ databases">
        <authorList>
            <consortium name="Lawrence Berkeley National Laboratory"/>
            <person name="Steindorff A."/>
            <person name="Hensen N."/>
            <person name="Bonometti L."/>
            <person name="Westerberg I."/>
            <person name="Brannstrom I.O."/>
            <person name="Guillou S."/>
            <person name="Cros-Aarteil S."/>
            <person name="Calhoun S."/>
            <person name="Haridas S."/>
            <person name="Kuo A."/>
            <person name="Mondo S."/>
            <person name="Pangilinan J."/>
            <person name="Riley R."/>
            <person name="Labutti K."/>
            <person name="Andreopoulos B."/>
            <person name="Lipzen A."/>
            <person name="Chen C."/>
            <person name="Yanf M."/>
            <person name="Daum C."/>
            <person name="Ng V."/>
            <person name="Clum A."/>
            <person name="Ohm R."/>
            <person name="Martin F."/>
            <person name="Silar P."/>
            <person name="Natvig D."/>
            <person name="Lalanne C."/>
            <person name="Gautier V."/>
            <person name="Ament-Velasquez S.L."/>
            <person name="Kruys A."/>
            <person name="Hutchinson M.I."/>
            <person name="Powell A.J."/>
            <person name="Barry K."/>
            <person name="Miller A.N."/>
            <person name="Grigoriev I.V."/>
            <person name="Debuchy R."/>
            <person name="Gladieux P."/>
            <person name="Thoren M.H."/>
            <person name="Johannesson H."/>
        </authorList>
    </citation>
    <scope>NUCLEOTIDE SEQUENCE</scope>
    <source>
        <strain evidence="3">CBS 538.74</strain>
    </source>
</reference>